<gene>
    <name evidence="1" type="ORF">SDC9_160455</name>
</gene>
<dbReference type="AlphaFoldDB" id="A0A645FFF6"/>
<organism evidence="1">
    <name type="scientific">bioreactor metagenome</name>
    <dbReference type="NCBI Taxonomy" id="1076179"/>
    <lineage>
        <taxon>unclassified sequences</taxon>
        <taxon>metagenomes</taxon>
        <taxon>ecological metagenomes</taxon>
    </lineage>
</organism>
<evidence type="ECO:0000313" key="1">
    <source>
        <dbReference type="EMBL" id="MPN13135.1"/>
    </source>
</evidence>
<sequence>MHFVNTAMKPIPHQDIKDNGGVPIIQDIDSLITDNTLSYEIKGSALPGEQYVLLSPELKDKNRKVTAGKGKKGYQVLDIDLSGIKVYGVLQKG</sequence>
<name>A0A645FFF6_9ZZZZ</name>
<proteinExistence type="predicted"/>
<reference evidence="1" key="1">
    <citation type="submission" date="2019-08" db="EMBL/GenBank/DDBJ databases">
        <authorList>
            <person name="Kucharzyk K."/>
            <person name="Murdoch R.W."/>
            <person name="Higgins S."/>
            <person name="Loffler F."/>
        </authorList>
    </citation>
    <scope>NUCLEOTIDE SEQUENCE</scope>
</reference>
<accession>A0A645FFF6</accession>
<dbReference type="EMBL" id="VSSQ01059599">
    <property type="protein sequence ID" value="MPN13135.1"/>
    <property type="molecule type" value="Genomic_DNA"/>
</dbReference>
<protein>
    <submittedName>
        <fullName evidence="1">Uncharacterized protein</fullName>
    </submittedName>
</protein>
<comment type="caution">
    <text evidence="1">The sequence shown here is derived from an EMBL/GenBank/DDBJ whole genome shotgun (WGS) entry which is preliminary data.</text>
</comment>